<dbReference type="SUPFAM" id="SSF81340">
    <property type="entry name" value="Clc chloride channel"/>
    <property type="match status" value="1"/>
</dbReference>
<feature type="transmembrane region" description="Helical" evidence="10">
    <location>
        <begin position="294"/>
        <end position="312"/>
    </location>
</feature>
<feature type="transmembrane region" description="Helical" evidence="10">
    <location>
        <begin position="338"/>
        <end position="368"/>
    </location>
</feature>
<reference evidence="11 12" key="1">
    <citation type="submission" date="2017-04" db="EMBL/GenBank/DDBJ databases">
        <authorList>
            <person name="Afonso C.L."/>
            <person name="Miller P.J."/>
            <person name="Scott M.A."/>
            <person name="Spackman E."/>
            <person name="Goraichik I."/>
            <person name="Dimitrov K.M."/>
            <person name="Suarez D.L."/>
            <person name="Swayne D.E."/>
        </authorList>
    </citation>
    <scope>NUCLEOTIDE SEQUENCE [LARGE SCALE GENOMIC DNA]</scope>
    <source>
        <strain evidence="11 12">DSM 23236</strain>
    </source>
</reference>
<organism evidence="11 12">
    <name type="scientific">Andreprevotia lacus DSM 23236</name>
    <dbReference type="NCBI Taxonomy" id="1121001"/>
    <lineage>
        <taxon>Bacteria</taxon>
        <taxon>Pseudomonadati</taxon>
        <taxon>Pseudomonadota</taxon>
        <taxon>Betaproteobacteria</taxon>
        <taxon>Neisseriales</taxon>
        <taxon>Chitinibacteraceae</taxon>
        <taxon>Andreprevotia</taxon>
    </lineage>
</organism>
<dbReference type="GO" id="GO:0034707">
    <property type="term" value="C:chloride channel complex"/>
    <property type="evidence" value="ECO:0007669"/>
    <property type="project" value="UniProtKB-KW"/>
</dbReference>
<dbReference type="Pfam" id="PF00654">
    <property type="entry name" value="Voltage_CLC"/>
    <property type="match status" value="1"/>
</dbReference>
<proteinExistence type="predicted"/>
<name>A0A1W1X9Y1_9NEIS</name>
<dbReference type="STRING" id="1121001.SAMN02745857_01036"/>
<dbReference type="CDD" id="cd01034">
    <property type="entry name" value="EriC_like"/>
    <property type="match status" value="1"/>
</dbReference>
<protein>
    <submittedName>
        <fullName evidence="11">H+/Cl-antiporter ClcA</fullName>
    </submittedName>
</protein>
<evidence type="ECO:0000256" key="5">
    <source>
        <dbReference type="ARBA" id="ARBA00023065"/>
    </source>
</evidence>
<evidence type="ECO:0000313" key="12">
    <source>
        <dbReference type="Proteomes" id="UP000192761"/>
    </source>
</evidence>
<evidence type="ECO:0000256" key="9">
    <source>
        <dbReference type="ARBA" id="ARBA00023303"/>
    </source>
</evidence>
<keyword evidence="8" id="KW-0868">Chloride</keyword>
<dbReference type="RefSeq" id="WP_084089599.1">
    <property type="nucleotide sequence ID" value="NZ_FWXD01000005.1"/>
</dbReference>
<evidence type="ECO:0000256" key="2">
    <source>
        <dbReference type="ARBA" id="ARBA00022448"/>
    </source>
</evidence>
<evidence type="ECO:0000256" key="3">
    <source>
        <dbReference type="ARBA" id="ARBA00022692"/>
    </source>
</evidence>
<feature type="transmembrane region" description="Helical" evidence="10">
    <location>
        <begin position="39"/>
        <end position="61"/>
    </location>
</feature>
<dbReference type="InterPro" id="IPR014743">
    <property type="entry name" value="Cl-channel_core"/>
</dbReference>
<dbReference type="InterPro" id="IPR050368">
    <property type="entry name" value="ClC-type_chloride_channel"/>
</dbReference>
<dbReference type="OrthoDB" id="9767361at2"/>
<evidence type="ECO:0000256" key="8">
    <source>
        <dbReference type="ARBA" id="ARBA00023214"/>
    </source>
</evidence>
<evidence type="ECO:0000256" key="7">
    <source>
        <dbReference type="ARBA" id="ARBA00023173"/>
    </source>
</evidence>
<evidence type="ECO:0000256" key="10">
    <source>
        <dbReference type="SAM" id="Phobius"/>
    </source>
</evidence>
<keyword evidence="9" id="KW-0407">Ion channel</keyword>
<keyword evidence="12" id="KW-1185">Reference proteome</keyword>
<evidence type="ECO:0000313" key="11">
    <source>
        <dbReference type="EMBL" id="SMC20746.1"/>
    </source>
</evidence>
<evidence type="ECO:0000256" key="4">
    <source>
        <dbReference type="ARBA" id="ARBA00022989"/>
    </source>
</evidence>
<dbReference type="GO" id="GO:0005254">
    <property type="term" value="F:chloride channel activity"/>
    <property type="evidence" value="ECO:0007669"/>
    <property type="project" value="UniProtKB-KW"/>
</dbReference>
<feature type="transmembrane region" description="Helical" evidence="10">
    <location>
        <begin position="73"/>
        <end position="92"/>
    </location>
</feature>
<keyword evidence="4 10" id="KW-1133">Transmembrane helix</keyword>
<accession>A0A1W1X9Y1</accession>
<keyword evidence="6 10" id="KW-0472">Membrane</keyword>
<feature type="transmembrane region" description="Helical" evidence="10">
    <location>
        <begin position="380"/>
        <end position="403"/>
    </location>
</feature>
<feature type="transmembrane region" description="Helical" evidence="10">
    <location>
        <begin position="217"/>
        <end position="238"/>
    </location>
</feature>
<keyword evidence="5" id="KW-0406">Ion transport</keyword>
<dbReference type="PANTHER" id="PTHR43427:SF6">
    <property type="entry name" value="CHLORIDE CHANNEL PROTEIN CLC-E"/>
    <property type="match status" value="1"/>
</dbReference>
<keyword evidence="7" id="KW-0869">Chloride channel</keyword>
<comment type="subcellular location">
    <subcellularLocation>
        <location evidence="1">Membrane</location>
        <topology evidence="1">Multi-pass membrane protein</topology>
    </subcellularLocation>
</comment>
<sequence length="454" mass="48400">MDQQHDDAAAAQAPTRLAAWRHRALHLFDTLSARSRDNLVVWLGAALVGLVSVALAKSAEWAFEGFARLHAHWWWWPFISLPLGGVLIRLLMTRYGQGAESAGIPQTVASINAAERSDIASHFLNPRVVIAKFGAIVLGIGSGFVMGREGPTVQIGASIMYSCRRWLSDQSVSFHRQLMVTGGAAGIAAAFNTPLAGIVFAFEELTRSVEERTSGKLIGAVILAGVVSLAFLGNYTVFGHLKVPPFAYTIFIPLIPIAILTGLIGGLLSWLCVHPQRWLPGAVLAWRLRRPYQYVIISALIVAALGLLAPIFGSGGPETSAAIASGTPLPWYFLPVKFAGLLTTFLLGLPGGVFAPSLSLGAAAASWLAPLFADDLHTKLMAIGMVGMLAAVTRAPLTAAVIVMEMTDGHAMVISILAASMIAARVARLFNTHLYSELAARTLAPFGYQGKHHD</sequence>
<feature type="transmembrane region" description="Helical" evidence="10">
    <location>
        <begin position="409"/>
        <end position="427"/>
    </location>
</feature>
<dbReference type="Gene3D" id="1.10.3080.10">
    <property type="entry name" value="Clc chloride channel"/>
    <property type="match status" value="1"/>
</dbReference>
<evidence type="ECO:0000256" key="6">
    <source>
        <dbReference type="ARBA" id="ARBA00023136"/>
    </source>
</evidence>
<keyword evidence="2" id="KW-0813">Transport</keyword>
<dbReference type="InterPro" id="IPR001807">
    <property type="entry name" value="ClC"/>
</dbReference>
<dbReference type="AlphaFoldDB" id="A0A1W1X9Y1"/>
<dbReference type="PRINTS" id="PR00762">
    <property type="entry name" value="CLCHANNEL"/>
</dbReference>
<dbReference type="PANTHER" id="PTHR43427">
    <property type="entry name" value="CHLORIDE CHANNEL PROTEIN CLC-E"/>
    <property type="match status" value="1"/>
</dbReference>
<gene>
    <name evidence="11" type="ORF">SAMN02745857_01036</name>
</gene>
<evidence type="ECO:0000256" key="1">
    <source>
        <dbReference type="ARBA" id="ARBA00004141"/>
    </source>
</evidence>
<keyword evidence="3 10" id="KW-0812">Transmembrane</keyword>
<dbReference type="EMBL" id="FWXD01000005">
    <property type="protein sequence ID" value="SMC20746.1"/>
    <property type="molecule type" value="Genomic_DNA"/>
</dbReference>
<feature type="transmembrane region" description="Helical" evidence="10">
    <location>
        <begin position="250"/>
        <end position="273"/>
    </location>
</feature>
<dbReference type="Proteomes" id="UP000192761">
    <property type="component" value="Unassembled WGS sequence"/>
</dbReference>